<evidence type="ECO:0000256" key="1">
    <source>
        <dbReference type="SAM" id="MobiDB-lite"/>
    </source>
</evidence>
<sequence length="514" mass="57710">MSSTDTAQRRQRHPTTRRDHASRVAAKRVGASTDTVSPVNLLPVSSYSILSAPEALTLLLAMGSPEASLEDFTRIYHGPLARVLSFIAEHMRGRNAAAAVRATIQENRASSSAEQRRDDLQHTAFEGASSRLASSSKTSELDRLQLSDAGNISLKEAGADLDHAKKVSLLLQILEKKENIRMQRFLELAKLLVGLRCRVISTFKNRVKRSPPSADRTLPAQVSRVSSHVEKTLTTLQAYHIRLNKIIERTKTEKLDRATVEGRLRPEISKRLNVNTNDPSVTKVLNECRASARGRARNRICVKFAHSELSTSNRELMLLRDTMHSKQRALQDLVDRSRGLLFLSHHFAKCLSNFLEQNTGILAHRLIEEEARARGYVDVLRCAIIASQAPPKQQQSVFVDEVRRHCRLSSNTNTPSGKARHSLNAFFSGSTLEVPPHDPQCGPLTENAEALTKQDGEFITSLLHRKIDKAQMGQHLVQDVNNILRDFRAVVDKEKRRNQEHGTNQHRHRHDRCA</sequence>
<evidence type="ECO:0000313" key="2">
    <source>
        <dbReference type="EMBL" id="KIY52155.1"/>
    </source>
</evidence>
<gene>
    <name evidence="2" type="ORF">FISHEDRAFT_56133</name>
</gene>
<accession>A0A0D7AJW8</accession>
<dbReference type="AlphaFoldDB" id="A0A0D7AJW8"/>
<keyword evidence="3" id="KW-1185">Reference proteome</keyword>
<feature type="region of interest" description="Disordered" evidence="1">
    <location>
        <begin position="1"/>
        <end position="30"/>
    </location>
</feature>
<protein>
    <submittedName>
        <fullName evidence="2">Uncharacterized protein</fullName>
    </submittedName>
</protein>
<evidence type="ECO:0000313" key="3">
    <source>
        <dbReference type="Proteomes" id="UP000054144"/>
    </source>
</evidence>
<reference evidence="2 3" key="1">
    <citation type="journal article" date="2015" name="Fungal Genet. Biol.">
        <title>Evolution of novel wood decay mechanisms in Agaricales revealed by the genome sequences of Fistulina hepatica and Cylindrobasidium torrendii.</title>
        <authorList>
            <person name="Floudas D."/>
            <person name="Held B.W."/>
            <person name="Riley R."/>
            <person name="Nagy L.G."/>
            <person name="Koehler G."/>
            <person name="Ransdell A.S."/>
            <person name="Younus H."/>
            <person name="Chow J."/>
            <person name="Chiniquy J."/>
            <person name="Lipzen A."/>
            <person name="Tritt A."/>
            <person name="Sun H."/>
            <person name="Haridas S."/>
            <person name="LaButti K."/>
            <person name="Ohm R.A."/>
            <person name="Kues U."/>
            <person name="Blanchette R.A."/>
            <person name="Grigoriev I.V."/>
            <person name="Minto R.E."/>
            <person name="Hibbett D.S."/>
        </authorList>
    </citation>
    <scope>NUCLEOTIDE SEQUENCE [LARGE SCALE GENOMIC DNA]</scope>
    <source>
        <strain evidence="2 3">ATCC 64428</strain>
    </source>
</reference>
<dbReference type="Proteomes" id="UP000054144">
    <property type="component" value="Unassembled WGS sequence"/>
</dbReference>
<name>A0A0D7AJW8_9AGAR</name>
<feature type="compositionally biased region" description="Basic residues" evidence="1">
    <location>
        <begin position="504"/>
        <end position="514"/>
    </location>
</feature>
<dbReference type="EMBL" id="KN881645">
    <property type="protein sequence ID" value="KIY52155.1"/>
    <property type="molecule type" value="Genomic_DNA"/>
</dbReference>
<feature type="region of interest" description="Disordered" evidence="1">
    <location>
        <begin position="494"/>
        <end position="514"/>
    </location>
</feature>
<organism evidence="2 3">
    <name type="scientific">Fistulina hepatica ATCC 64428</name>
    <dbReference type="NCBI Taxonomy" id="1128425"/>
    <lineage>
        <taxon>Eukaryota</taxon>
        <taxon>Fungi</taxon>
        <taxon>Dikarya</taxon>
        <taxon>Basidiomycota</taxon>
        <taxon>Agaricomycotina</taxon>
        <taxon>Agaricomycetes</taxon>
        <taxon>Agaricomycetidae</taxon>
        <taxon>Agaricales</taxon>
        <taxon>Fistulinaceae</taxon>
        <taxon>Fistulina</taxon>
    </lineage>
</organism>
<dbReference type="OrthoDB" id="3256901at2759"/>
<proteinExistence type="predicted"/>